<evidence type="ECO:0000256" key="5">
    <source>
        <dbReference type="ARBA" id="ARBA00022573"/>
    </source>
</evidence>
<dbReference type="RefSeq" id="WP_076525099.1">
    <property type="nucleotide sequence ID" value="NZ_CP067140.1"/>
</dbReference>
<dbReference type="PANTHER" id="PTHR34308:SF1">
    <property type="entry name" value="COBALAMIN BIOSYNTHESIS PROTEIN CBIB"/>
    <property type="match status" value="1"/>
</dbReference>
<evidence type="ECO:0000256" key="8">
    <source>
        <dbReference type="ARBA" id="ARBA00023136"/>
    </source>
</evidence>
<dbReference type="GO" id="GO:0009236">
    <property type="term" value="P:cobalamin biosynthetic process"/>
    <property type="evidence" value="ECO:0007669"/>
    <property type="project" value="UniProtKB-UniRule"/>
</dbReference>
<dbReference type="GO" id="GO:0015420">
    <property type="term" value="F:ABC-type vitamin B12 transporter activity"/>
    <property type="evidence" value="ECO:0007669"/>
    <property type="project" value="UniProtKB-UniRule"/>
</dbReference>
<evidence type="ECO:0000313" key="13">
    <source>
        <dbReference type="Proteomes" id="UP001215549"/>
    </source>
</evidence>
<dbReference type="EMBL" id="FTOU01000005">
    <property type="protein sequence ID" value="SIS79549.1"/>
    <property type="molecule type" value="Genomic_DNA"/>
</dbReference>
<gene>
    <name evidence="9 11" type="primary">cobD</name>
    <name evidence="11" type="ORF">JHX88_06240</name>
    <name evidence="10" type="ORF">SAMN05421772_10538</name>
</gene>
<evidence type="ECO:0000256" key="3">
    <source>
        <dbReference type="ARBA" id="ARBA00006263"/>
    </source>
</evidence>
<dbReference type="HAMAP" id="MF_00024">
    <property type="entry name" value="CobD_CbiB"/>
    <property type="match status" value="1"/>
</dbReference>
<evidence type="ECO:0000256" key="7">
    <source>
        <dbReference type="ARBA" id="ARBA00022989"/>
    </source>
</evidence>
<evidence type="ECO:0000313" key="11">
    <source>
        <dbReference type="EMBL" id="WCR04327.1"/>
    </source>
</evidence>
<dbReference type="GO" id="GO:0048472">
    <property type="term" value="F:threonine-phosphate decarboxylase activity"/>
    <property type="evidence" value="ECO:0007669"/>
    <property type="project" value="InterPro"/>
</dbReference>
<proteinExistence type="inferred from homology"/>
<reference evidence="11 13" key="2">
    <citation type="submission" date="2021-01" db="EMBL/GenBank/DDBJ databases">
        <title>Biogeographic distribution of Paracoccus.</title>
        <authorList>
            <person name="Hollensteiner J."/>
            <person name="Leineberger J."/>
            <person name="Brinkhoff T."/>
            <person name="Daniel R."/>
        </authorList>
    </citation>
    <scope>NUCLEOTIDE SEQUENCE [LARGE SCALE GENOMIC DNA]</scope>
    <source>
        <strain evidence="11 13">DSM 18447</strain>
    </source>
</reference>
<dbReference type="PANTHER" id="PTHR34308">
    <property type="entry name" value="COBALAMIN BIOSYNTHESIS PROTEIN CBIB"/>
    <property type="match status" value="1"/>
</dbReference>
<name>A0AA45W3S3_9RHOB</name>
<keyword evidence="8 9" id="KW-0472">Membrane</keyword>
<accession>A0AA45W3S3</accession>
<keyword evidence="7 9" id="KW-1133">Transmembrane helix</keyword>
<protein>
    <recommendedName>
        <fullName evidence="9">Cobalamin biosynthesis protein CobD</fullName>
    </recommendedName>
</protein>
<comment type="subcellular location">
    <subcellularLocation>
        <location evidence="1 9">Cell membrane</location>
        <topology evidence="1 9">Multi-pass membrane protein</topology>
    </subcellularLocation>
</comment>
<dbReference type="Proteomes" id="UP000186216">
    <property type="component" value="Unassembled WGS sequence"/>
</dbReference>
<evidence type="ECO:0000256" key="2">
    <source>
        <dbReference type="ARBA" id="ARBA00004953"/>
    </source>
</evidence>
<comment type="pathway">
    <text evidence="2 9">Cofactor biosynthesis; adenosylcobalamin biosynthesis.</text>
</comment>
<dbReference type="Pfam" id="PF03186">
    <property type="entry name" value="CobD_Cbib"/>
    <property type="match status" value="1"/>
</dbReference>
<keyword evidence="4 9" id="KW-1003">Cell membrane</keyword>
<feature type="transmembrane region" description="Helical" evidence="9">
    <location>
        <begin position="56"/>
        <end position="89"/>
    </location>
</feature>
<keyword evidence="5 9" id="KW-0169">Cobalamin biosynthesis</keyword>
<comment type="function">
    <text evidence="9">Converts cobyric acid to cobinamide by the addition of aminopropanol on the F carboxylic group.</text>
</comment>
<dbReference type="NCBIfam" id="TIGR00380">
    <property type="entry name" value="cobal_cbiB"/>
    <property type="match status" value="1"/>
</dbReference>
<evidence type="ECO:0000256" key="9">
    <source>
        <dbReference type="HAMAP-Rule" id="MF_00024"/>
    </source>
</evidence>
<comment type="similarity">
    <text evidence="3 9">Belongs to the CobD/CbiB family.</text>
</comment>
<dbReference type="AlphaFoldDB" id="A0AA45W3S3"/>
<keyword evidence="6 9" id="KW-0812">Transmembrane</keyword>
<organism evidence="10 12">
    <name type="scientific">Paracoccus saliphilus</name>
    <dbReference type="NCBI Taxonomy" id="405559"/>
    <lineage>
        <taxon>Bacteria</taxon>
        <taxon>Pseudomonadati</taxon>
        <taxon>Pseudomonadota</taxon>
        <taxon>Alphaproteobacteria</taxon>
        <taxon>Rhodobacterales</taxon>
        <taxon>Paracoccaceae</taxon>
        <taxon>Paracoccus</taxon>
    </lineage>
</organism>
<evidence type="ECO:0000256" key="6">
    <source>
        <dbReference type="ARBA" id="ARBA00022692"/>
    </source>
</evidence>
<sequence length="302" mass="32451">MFPLTALIALLVDALFGWPDAIHRRLGHPVVWIGNLIARLDNQMNRGAQRFGKGMAASLIVIAAAVLPALFLQSLLGPVIAGLLAWPLVAARSLHDHLRAVERPLLADNLGAAREATSMIVGRDVTRADEAALARASIESLAENASDGVVAPLFWAAVAGLPGIAAYKAINTLDSMIGHRTPRHEEFGRFAARLDDAANWLPARLTALLFTLASGSLHPWRIARRDAGAHRSPNAGWPEAAMAAALRVRLSGPRAYGQRIAQEPWLNGEDRDPVAQDFEPALALYRRAIIAGGIMLLVMVLL</sequence>
<dbReference type="EMBL" id="CP067140">
    <property type="protein sequence ID" value="WCR04327.1"/>
    <property type="molecule type" value="Genomic_DNA"/>
</dbReference>
<evidence type="ECO:0000256" key="1">
    <source>
        <dbReference type="ARBA" id="ARBA00004651"/>
    </source>
</evidence>
<evidence type="ECO:0000256" key="4">
    <source>
        <dbReference type="ARBA" id="ARBA00022475"/>
    </source>
</evidence>
<dbReference type="GO" id="GO:0005886">
    <property type="term" value="C:plasma membrane"/>
    <property type="evidence" value="ECO:0007669"/>
    <property type="project" value="UniProtKB-SubCell"/>
</dbReference>
<keyword evidence="13" id="KW-1185">Reference proteome</keyword>
<reference evidence="10 12" key="1">
    <citation type="submission" date="2017-01" db="EMBL/GenBank/DDBJ databases">
        <authorList>
            <person name="Varghese N."/>
            <person name="Submissions S."/>
        </authorList>
    </citation>
    <scope>NUCLEOTIDE SEQUENCE [LARGE SCALE GENOMIC DNA]</scope>
    <source>
        <strain evidence="10 12">DSM 18447</strain>
    </source>
</reference>
<dbReference type="InterPro" id="IPR004485">
    <property type="entry name" value="Cobalamin_biosynth_CobD/CbiB"/>
</dbReference>
<comment type="caution">
    <text evidence="9">Lacks conserved residue(s) required for the propagation of feature annotation.</text>
</comment>
<evidence type="ECO:0000313" key="12">
    <source>
        <dbReference type="Proteomes" id="UP000186216"/>
    </source>
</evidence>
<dbReference type="Proteomes" id="UP001215549">
    <property type="component" value="Chromosome"/>
</dbReference>
<evidence type="ECO:0000313" key="10">
    <source>
        <dbReference type="EMBL" id="SIS79549.1"/>
    </source>
</evidence>